<dbReference type="EnsemblPlants" id="TuG1812G0400001299.01.T03">
    <property type="protein sequence ID" value="TuG1812G0400001299.01.T03.cds458569"/>
    <property type="gene ID" value="TuG1812G0400001299.01"/>
</dbReference>
<dbReference type="EnsemblPlants" id="TuG1812G0400001299.01.T04">
    <property type="protein sequence ID" value="TuG1812G0400001299.01.T04.cds458569"/>
    <property type="gene ID" value="TuG1812G0400001299.01"/>
</dbReference>
<sequence length="55" mass="6318">MMAPPRDSQGQQGHVRVGQEDEAHQGQPRPPLLHIRPTQLILRLQQLCKRDRGDK</sequence>
<reference evidence="3" key="1">
    <citation type="journal article" date="2013" name="Nature">
        <title>Draft genome of the wheat A-genome progenitor Triticum urartu.</title>
        <authorList>
            <person name="Ling H.Q."/>
            <person name="Zhao S."/>
            <person name="Liu D."/>
            <person name="Wang J."/>
            <person name="Sun H."/>
            <person name="Zhang C."/>
            <person name="Fan H."/>
            <person name="Li D."/>
            <person name="Dong L."/>
            <person name="Tao Y."/>
            <person name="Gao C."/>
            <person name="Wu H."/>
            <person name="Li Y."/>
            <person name="Cui Y."/>
            <person name="Guo X."/>
            <person name="Zheng S."/>
            <person name="Wang B."/>
            <person name="Yu K."/>
            <person name="Liang Q."/>
            <person name="Yang W."/>
            <person name="Lou X."/>
            <person name="Chen J."/>
            <person name="Feng M."/>
            <person name="Jian J."/>
            <person name="Zhang X."/>
            <person name="Luo G."/>
            <person name="Jiang Y."/>
            <person name="Liu J."/>
            <person name="Wang Z."/>
            <person name="Sha Y."/>
            <person name="Zhang B."/>
            <person name="Wu H."/>
            <person name="Tang D."/>
            <person name="Shen Q."/>
            <person name="Xue P."/>
            <person name="Zou S."/>
            <person name="Wang X."/>
            <person name="Liu X."/>
            <person name="Wang F."/>
            <person name="Yang Y."/>
            <person name="An X."/>
            <person name="Dong Z."/>
            <person name="Zhang K."/>
            <person name="Zhang X."/>
            <person name="Luo M.C."/>
            <person name="Dvorak J."/>
            <person name="Tong Y."/>
            <person name="Wang J."/>
            <person name="Yang H."/>
            <person name="Li Z."/>
            <person name="Wang D."/>
            <person name="Zhang A."/>
            <person name="Wang J."/>
        </authorList>
    </citation>
    <scope>NUCLEOTIDE SEQUENCE</scope>
    <source>
        <strain evidence="3">cv. G1812</strain>
    </source>
</reference>
<accession>A0A8R7U6C5</accession>
<keyword evidence="3" id="KW-1185">Reference proteome</keyword>
<evidence type="ECO:0000313" key="2">
    <source>
        <dbReference type="EnsemblPlants" id="TuG1812G0400001299.01.T03.cds458569"/>
    </source>
</evidence>
<evidence type="ECO:0000313" key="3">
    <source>
        <dbReference type="Proteomes" id="UP000015106"/>
    </source>
</evidence>
<feature type="region of interest" description="Disordered" evidence="1">
    <location>
        <begin position="1"/>
        <end position="38"/>
    </location>
</feature>
<dbReference type="Gramene" id="TuG1812G0400001299.01.T04">
    <property type="protein sequence ID" value="TuG1812G0400001299.01.T04.cds458569"/>
    <property type="gene ID" value="TuG1812G0400001299.01"/>
</dbReference>
<reference evidence="2" key="2">
    <citation type="submission" date="2018-03" db="EMBL/GenBank/DDBJ databases">
        <title>The Triticum urartu genome reveals the dynamic nature of wheat genome evolution.</title>
        <authorList>
            <person name="Ling H."/>
            <person name="Ma B."/>
            <person name="Shi X."/>
            <person name="Liu H."/>
            <person name="Dong L."/>
            <person name="Sun H."/>
            <person name="Cao Y."/>
            <person name="Gao Q."/>
            <person name="Zheng S."/>
            <person name="Li Y."/>
            <person name="Yu Y."/>
            <person name="Du H."/>
            <person name="Qi M."/>
            <person name="Li Y."/>
            <person name="Yu H."/>
            <person name="Cui Y."/>
            <person name="Wang N."/>
            <person name="Chen C."/>
            <person name="Wu H."/>
            <person name="Zhao Y."/>
            <person name="Zhang J."/>
            <person name="Li Y."/>
            <person name="Zhou W."/>
            <person name="Zhang B."/>
            <person name="Hu W."/>
            <person name="Eijk M."/>
            <person name="Tang J."/>
            <person name="Witsenboer H."/>
            <person name="Zhao S."/>
            <person name="Li Z."/>
            <person name="Zhang A."/>
            <person name="Wang D."/>
            <person name="Liang C."/>
        </authorList>
    </citation>
    <scope>NUCLEOTIDE SEQUENCE [LARGE SCALE GENOMIC DNA]</scope>
    <source>
        <strain evidence="2">cv. G1812</strain>
    </source>
</reference>
<proteinExistence type="predicted"/>
<name>A0A8R7U6C5_TRIUA</name>
<dbReference type="Gramene" id="TuG1812G0400001299.01.T03">
    <property type="protein sequence ID" value="TuG1812G0400001299.01.T03.cds458569"/>
    <property type="gene ID" value="TuG1812G0400001299.01"/>
</dbReference>
<dbReference type="Proteomes" id="UP000015106">
    <property type="component" value="Chromosome 4"/>
</dbReference>
<evidence type="ECO:0000256" key="1">
    <source>
        <dbReference type="SAM" id="MobiDB-lite"/>
    </source>
</evidence>
<dbReference type="AlphaFoldDB" id="A0A8R7U6C5"/>
<reference evidence="2" key="3">
    <citation type="submission" date="2022-06" db="UniProtKB">
        <authorList>
            <consortium name="EnsemblPlants"/>
        </authorList>
    </citation>
    <scope>IDENTIFICATION</scope>
</reference>
<protein>
    <submittedName>
        <fullName evidence="2">Uncharacterized protein</fullName>
    </submittedName>
</protein>
<organism evidence="2 3">
    <name type="scientific">Triticum urartu</name>
    <name type="common">Red wild einkorn</name>
    <name type="synonym">Crithodium urartu</name>
    <dbReference type="NCBI Taxonomy" id="4572"/>
    <lineage>
        <taxon>Eukaryota</taxon>
        <taxon>Viridiplantae</taxon>
        <taxon>Streptophyta</taxon>
        <taxon>Embryophyta</taxon>
        <taxon>Tracheophyta</taxon>
        <taxon>Spermatophyta</taxon>
        <taxon>Magnoliopsida</taxon>
        <taxon>Liliopsida</taxon>
        <taxon>Poales</taxon>
        <taxon>Poaceae</taxon>
        <taxon>BOP clade</taxon>
        <taxon>Pooideae</taxon>
        <taxon>Triticodae</taxon>
        <taxon>Triticeae</taxon>
        <taxon>Triticinae</taxon>
        <taxon>Triticum</taxon>
    </lineage>
</organism>